<name>A0A699UBP8_TANCI</name>
<gene>
    <name evidence="1" type="ORF">Tci_892361</name>
</gene>
<dbReference type="EMBL" id="BKCJ011321852">
    <property type="protein sequence ID" value="GFD20392.1"/>
    <property type="molecule type" value="Genomic_DNA"/>
</dbReference>
<protein>
    <submittedName>
        <fullName evidence="1">Uncharacterized protein</fullName>
    </submittedName>
</protein>
<organism evidence="1">
    <name type="scientific">Tanacetum cinerariifolium</name>
    <name type="common">Dalmatian daisy</name>
    <name type="synonym">Chrysanthemum cinerariifolium</name>
    <dbReference type="NCBI Taxonomy" id="118510"/>
    <lineage>
        <taxon>Eukaryota</taxon>
        <taxon>Viridiplantae</taxon>
        <taxon>Streptophyta</taxon>
        <taxon>Embryophyta</taxon>
        <taxon>Tracheophyta</taxon>
        <taxon>Spermatophyta</taxon>
        <taxon>Magnoliopsida</taxon>
        <taxon>eudicotyledons</taxon>
        <taxon>Gunneridae</taxon>
        <taxon>Pentapetalae</taxon>
        <taxon>asterids</taxon>
        <taxon>campanulids</taxon>
        <taxon>Asterales</taxon>
        <taxon>Asteraceae</taxon>
        <taxon>Asteroideae</taxon>
        <taxon>Anthemideae</taxon>
        <taxon>Anthemidinae</taxon>
        <taxon>Tanacetum</taxon>
    </lineage>
</organism>
<feature type="non-terminal residue" evidence="1">
    <location>
        <position position="1"/>
    </location>
</feature>
<sequence>STFKSPLDFYFSVRIILDHAGIVQAAKLLKQTNIQDGGEECVMSTQEYIKKVVEDVGEDEDFKRGLWISAIEYVNVNGGIVQYVDQYITKSLIRKVMERILL</sequence>
<accession>A0A699UBP8</accession>
<proteinExistence type="predicted"/>
<reference evidence="1" key="1">
    <citation type="journal article" date="2019" name="Sci. Rep.">
        <title>Draft genome of Tanacetum cinerariifolium, the natural source of mosquito coil.</title>
        <authorList>
            <person name="Yamashiro T."/>
            <person name="Shiraishi A."/>
            <person name="Satake H."/>
            <person name="Nakayama K."/>
        </authorList>
    </citation>
    <scope>NUCLEOTIDE SEQUENCE</scope>
</reference>
<evidence type="ECO:0000313" key="1">
    <source>
        <dbReference type="EMBL" id="GFD20392.1"/>
    </source>
</evidence>
<comment type="caution">
    <text evidence="1">The sequence shown here is derived from an EMBL/GenBank/DDBJ whole genome shotgun (WGS) entry which is preliminary data.</text>
</comment>
<dbReference type="AlphaFoldDB" id="A0A699UBP8"/>